<evidence type="ECO:0000313" key="4">
    <source>
        <dbReference type="EMBL" id="KJF40836.1"/>
    </source>
</evidence>
<dbReference type="SUPFAM" id="SSF55874">
    <property type="entry name" value="ATPase domain of HSP90 chaperone/DNA topoisomerase II/histidine kinase"/>
    <property type="match status" value="1"/>
</dbReference>
<dbReference type="Proteomes" id="UP000032483">
    <property type="component" value="Unassembled WGS sequence"/>
</dbReference>
<dbReference type="PANTHER" id="PTHR34220">
    <property type="entry name" value="SENSOR HISTIDINE KINASE YPDA"/>
    <property type="match status" value="1"/>
</dbReference>
<dbReference type="Pfam" id="PF06580">
    <property type="entry name" value="His_kinase"/>
    <property type="match status" value="1"/>
</dbReference>
<name>A0A0D8J2S8_9FIRM</name>
<dbReference type="CDD" id="cd18774">
    <property type="entry name" value="PDC2_HK_sensor"/>
    <property type="match status" value="1"/>
</dbReference>
<dbReference type="PANTHER" id="PTHR34220:SF7">
    <property type="entry name" value="SENSOR HISTIDINE KINASE YPDA"/>
    <property type="match status" value="1"/>
</dbReference>
<dbReference type="EMBL" id="VUNJ01000001">
    <property type="protein sequence ID" value="MST90654.1"/>
    <property type="molecule type" value="Genomic_DNA"/>
</dbReference>
<accession>A0A0D8J2S8</accession>
<dbReference type="RefSeq" id="WP_050004748.1">
    <property type="nucleotide sequence ID" value="NZ_CAQJQL010000256.1"/>
</dbReference>
<dbReference type="InterPro" id="IPR050640">
    <property type="entry name" value="Bact_2-comp_sensor_kinase"/>
</dbReference>
<reference evidence="4" key="1">
    <citation type="submission" date="2015-02" db="EMBL/GenBank/DDBJ databases">
        <title>A novel member of the family Ruminococcaceae isolated from human feces.</title>
        <authorList>
            <person name="Shkoporov A.N."/>
            <person name="Chaplin A.V."/>
            <person name="Motuzova O.V."/>
            <person name="Kafarskaia L.I."/>
            <person name="Khokhlova E.V."/>
            <person name="Efimov B.A."/>
        </authorList>
    </citation>
    <scope>NUCLEOTIDE SEQUENCE [LARGE SCALE GENOMIC DNA]</scope>
    <source>
        <strain evidence="4">585-1</strain>
    </source>
</reference>
<dbReference type="GO" id="GO:0016020">
    <property type="term" value="C:membrane"/>
    <property type="evidence" value="ECO:0007669"/>
    <property type="project" value="InterPro"/>
</dbReference>
<dbReference type="AlphaFoldDB" id="A0A0D8J2S8"/>
<organism evidence="4 6">
    <name type="scientific">Ruthenibacterium lactatiformans</name>
    <dbReference type="NCBI Taxonomy" id="1550024"/>
    <lineage>
        <taxon>Bacteria</taxon>
        <taxon>Bacillati</taxon>
        <taxon>Bacillota</taxon>
        <taxon>Clostridia</taxon>
        <taxon>Eubacteriales</taxon>
        <taxon>Oscillospiraceae</taxon>
        <taxon>Ruthenibacterium</taxon>
    </lineage>
</organism>
<dbReference type="Pfam" id="PF02518">
    <property type="entry name" value="HATPase_c"/>
    <property type="match status" value="1"/>
</dbReference>
<dbReference type="Proteomes" id="UP000431913">
    <property type="component" value="Unassembled WGS sequence"/>
</dbReference>
<protein>
    <submittedName>
        <fullName evidence="4">Uncharacterized protein</fullName>
    </submittedName>
</protein>
<reference evidence="5 7" key="2">
    <citation type="submission" date="2019-08" db="EMBL/GenBank/DDBJ databases">
        <title>In-depth cultivation of the pig gut microbiome towards novel bacterial diversity and tailored functional studies.</title>
        <authorList>
            <person name="Wylensek D."/>
            <person name="Hitch T.C.A."/>
            <person name="Clavel T."/>
        </authorList>
    </citation>
    <scope>NUCLEOTIDE SEQUENCE [LARGE SCALE GENOMIC DNA]</scope>
    <source>
        <strain evidence="5 7">WCA3-601-WT-6J</strain>
    </source>
</reference>
<proteinExistence type="predicted"/>
<feature type="domain" description="Histidine kinase/HSP90-like ATPase" evidence="2">
    <location>
        <begin position="493"/>
        <end position="594"/>
    </location>
</feature>
<feature type="transmembrane region" description="Helical" evidence="1">
    <location>
        <begin position="306"/>
        <end position="327"/>
    </location>
</feature>
<evidence type="ECO:0000313" key="5">
    <source>
        <dbReference type="EMBL" id="MST90654.1"/>
    </source>
</evidence>
<evidence type="ECO:0000256" key="1">
    <source>
        <dbReference type="SAM" id="Phobius"/>
    </source>
</evidence>
<dbReference type="EMBL" id="JXXK01000004">
    <property type="protein sequence ID" value="KJF40836.1"/>
    <property type="molecule type" value="Genomic_DNA"/>
</dbReference>
<dbReference type="GeneID" id="42855956"/>
<evidence type="ECO:0000313" key="6">
    <source>
        <dbReference type="Proteomes" id="UP000032483"/>
    </source>
</evidence>
<feature type="transmembrane region" description="Helical" evidence="1">
    <location>
        <begin position="27"/>
        <end position="47"/>
    </location>
</feature>
<dbReference type="Gene3D" id="3.30.450.20">
    <property type="entry name" value="PAS domain"/>
    <property type="match status" value="2"/>
</dbReference>
<keyword evidence="1" id="KW-0472">Membrane</keyword>
<keyword evidence="6" id="KW-1185">Reference proteome</keyword>
<sequence length="599" mass="66657">MKQATARFRRPANGGVRLGRARSAARLLMFVLLLAALVLLTLAVFYYTRNTAQAMEAELCQKMLVSAGQTRNNIDYRFEQVKESASALIGTLYPYLNSDADTAVQLEEYAKIRRALSEQLDKHMITRLRLYVPDEKIYSGQKTTLYSLDPLSSLGENGSVYQKGGVFWHGTHLVSLGISEPTAVVSCAVALKSQADYDKLCGVLFADVSVSQFHEIFAAGSTNHDEMFLADAQGRILAHTDDAHLGETALPPSLMEQVCSLGSGYLLEPDVILAFSRLETTEWYVISSMPRAQVYTMDSGAVNTIVSMWVVACLILFIIAVTAAYSLNLNRTVSRLNAAIHTLDAENGTGNTASCAGRRKGGLITLERDTEQIVRSIAAVVDARYRDRLAISEYQMESLQAQIKPHFLYNTLDVIKWMILDKNPDDSVWMVNALSRYLRMSINKGEAIVPLSDELDLTRTYLGIMQKRFSHQFEVEYDLDQAAMECLIPKLSLQPLVENALLHGILYCDKTEKRLVIRAWRSSRAFGVEIEDNGNGMAPETAQKLTELDIRTSKSYGVANVHKRLDIFGQGKCKFYISAREGIGTCVMIELPVQPHDSD</sequence>
<dbReference type="Gene3D" id="3.30.565.10">
    <property type="entry name" value="Histidine kinase-like ATPase, C-terminal domain"/>
    <property type="match status" value="1"/>
</dbReference>
<evidence type="ECO:0000259" key="2">
    <source>
        <dbReference type="Pfam" id="PF02518"/>
    </source>
</evidence>
<keyword evidence="1" id="KW-0812">Transmembrane</keyword>
<dbReference type="InterPro" id="IPR010559">
    <property type="entry name" value="Sig_transdc_His_kin_internal"/>
</dbReference>
<gene>
    <name evidence="5" type="ORF">FYJ76_01655</name>
    <name evidence="4" type="ORF">TQ39_04855</name>
</gene>
<evidence type="ECO:0000259" key="3">
    <source>
        <dbReference type="Pfam" id="PF06580"/>
    </source>
</evidence>
<keyword evidence="1" id="KW-1133">Transmembrane helix</keyword>
<dbReference type="InterPro" id="IPR003594">
    <property type="entry name" value="HATPase_dom"/>
</dbReference>
<dbReference type="InterPro" id="IPR036890">
    <property type="entry name" value="HATPase_C_sf"/>
</dbReference>
<feature type="domain" description="Signal transduction histidine kinase internal region" evidence="3">
    <location>
        <begin position="395"/>
        <end position="473"/>
    </location>
</feature>
<dbReference type="GO" id="GO:0000155">
    <property type="term" value="F:phosphorelay sensor kinase activity"/>
    <property type="evidence" value="ECO:0007669"/>
    <property type="project" value="InterPro"/>
</dbReference>
<comment type="caution">
    <text evidence="4">The sequence shown here is derived from an EMBL/GenBank/DDBJ whole genome shotgun (WGS) entry which is preliminary data.</text>
</comment>
<evidence type="ECO:0000313" key="7">
    <source>
        <dbReference type="Proteomes" id="UP000431913"/>
    </source>
</evidence>